<dbReference type="PANTHER" id="PTHR43166:SF9">
    <property type="entry name" value="GLUTAMATE_ASPARTATE IMPORT ATP-BINDING PROTEIN GLTL"/>
    <property type="match status" value="1"/>
</dbReference>
<dbReference type="EMBL" id="LR215050">
    <property type="protein sequence ID" value="VEU82321.1"/>
    <property type="molecule type" value="Genomic_DNA"/>
</dbReference>
<evidence type="ECO:0000256" key="3">
    <source>
        <dbReference type="ARBA" id="ARBA00022448"/>
    </source>
</evidence>
<dbReference type="InterPro" id="IPR050086">
    <property type="entry name" value="MetN_ABC_transporter-like"/>
</dbReference>
<dbReference type="PROSITE" id="PS00211">
    <property type="entry name" value="ABC_TRANSPORTER_1"/>
    <property type="match status" value="1"/>
</dbReference>
<dbReference type="SUPFAM" id="SSF52540">
    <property type="entry name" value="P-loop containing nucleoside triphosphate hydrolases"/>
    <property type="match status" value="1"/>
</dbReference>
<sequence>MNPKTDLDALRMKIGMVFQSFNLFNNKNVLENCTIAPISLLKMNKEQAEEVATKYLRKVGMADFIHAKPQTLSGGQKQRVAIARALCMNPDIMLFDEPTSALDPEMVGEVLAVMKDLAKEGMTMVIVTHEMQFAKEVSNRVIFMDQGVILEDNHPDIIFNQPKEERTKEFLKRSLNE</sequence>
<dbReference type="PROSITE" id="PS50893">
    <property type="entry name" value="ABC_TRANSPORTER_2"/>
    <property type="match status" value="1"/>
</dbReference>
<dbReference type="Proteomes" id="UP000290909">
    <property type="component" value="Chromosome"/>
</dbReference>
<organism evidence="7 8">
    <name type="scientific">Acholeplasma hippikon</name>
    <dbReference type="NCBI Taxonomy" id="264636"/>
    <lineage>
        <taxon>Bacteria</taxon>
        <taxon>Bacillati</taxon>
        <taxon>Mycoplasmatota</taxon>
        <taxon>Mollicutes</taxon>
        <taxon>Acholeplasmatales</taxon>
        <taxon>Acholeplasmataceae</taxon>
        <taxon>Acholeplasma</taxon>
    </lineage>
</organism>
<evidence type="ECO:0000256" key="2">
    <source>
        <dbReference type="ARBA" id="ARBA00005417"/>
    </source>
</evidence>
<evidence type="ECO:0000256" key="4">
    <source>
        <dbReference type="ARBA" id="ARBA00022475"/>
    </source>
</evidence>
<dbReference type="GO" id="GO:0016887">
    <property type="term" value="F:ATP hydrolysis activity"/>
    <property type="evidence" value="ECO:0007669"/>
    <property type="project" value="InterPro"/>
</dbReference>
<evidence type="ECO:0000313" key="7">
    <source>
        <dbReference type="EMBL" id="VEU82321.1"/>
    </source>
</evidence>
<evidence type="ECO:0000256" key="1">
    <source>
        <dbReference type="ARBA" id="ARBA00004202"/>
    </source>
</evidence>
<dbReference type="STRING" id="1408416.GCA_000702765_01147"/>
<proteinExistence type="inferred from homology"/>
<reference evidence="7 8" key="1">
    <citation type="submission" date="2019-01" db="EMBL/GenBank/DDBJ databases">
        <authorList>
            <consortium name="Pathogen Informatics"/>
        </authorList>
    </citation>
    <scope>NUCLEOTIDE SEQUENCE [LARGE SCALE GENOMIC DNA]</scope>
    <source>
        <strain evidence="7 8">NCTC10172</strain>
    </source>
</reference>
<dbReference type="AlphaFoldDB" id="A0A449BIM5"/>
<keyword evidence="5" id="KW-0472">Membrane</keyword>
<comment type="similarity">
    <text evidence="2">Belongs to the ABC transporter superfamily.</text>
</comment>
<dbReference type="InterPro" id="IPR003439">
    <property type="entry name" value="ABC_transporter-like_ATP-bd"/>
</dbReference>
<keyword evidence="7" id="KW-0067">ATP-binding</keyword>
<keyword evidence="8" id="KW-1185">Reference proteome</keyword>
<evidence type="ECO:0000256" key="5">
    <source>
        <dbReference type="ARBA" id="ARBA00023136"/>
    </source>
</evidence>
<dbReference type="Pfam" id="PF00005">
    <property type="entry name" value="ABC_tran"/>
    <property type="match status" value="1"/>
</dbReference>
<dbReference type="KEGG" id="ahk:NCTC10172_00331"/>
<keyword evidence="3" id="KW-0813">Transport</keyword>
<accession>A0A449BIM5</accession>
<gene>
    <name evidence="7" type="primary">cbiO_1</name>
    <name evidence="7" type="ORF">NCTC10172_00331</name>
</gene>
<keyword evidence="4" id="KW-1003">Cell membrane</keyword>
<feature type="domain" description="ABC transporter" evidence="6">
    <location>
        <begin position="1"/>
        <end position="171"/>
    </location>
</feature>
<name>A0A449BIM5_9MOLU</name>
<evidence type="ECO:0000259" key="6">
    <source>
        <dbReference type="PROSITE" id="PS50893"/>
    </source>
</evidence>
<dbReference type="InterPro" id="IPR027417">
    <property type="entry name" value="P-loop_NTPase"/>
</dbReference>
<dbReference type="InterPro" id="IPR017871">
    <property type="entry name" value="ABC_transporter-like_CS"/>
</dbReference>
<dbReference type="GO" id="GO:0005886">
    <property type="term" value="C:plasma membrane"/>
    <property type="evidence" value="ECO:0007669"/>
    <property type="project" value="UniProtKB-SubCell"/>
</dbReference>
<keyword evidence="7" id="KW-0547">Nucleotide-binding</keyword>
<dbReference type="PANTHER" id="PTHR43166">
    <property type="entry name" value="AMINO ACID IMPORT ATP-BINDING PROTEIN"/>
    <property type="match status" value="1"/>
</dbReference>
<comment type="subcellular location">
    <subcellularLocation>
        <location evidence="1">Cell membrane</location>
        <topology evidence="1">Peripheral membrane protein</topology>
    </subcellularLocation>
</comment>
<dbReference type="Gene3D" id="3.40.50.300">
    <property type="entry name" value="P-loop containing nucleotide triphosphate hydrolases"/>
    <property type="match status" value="1"/>
</dbReference>
<evidence type="ECO:0000313" key="8">
    <source>
        <dbReference type="Proteomes" id="UP000290909"/>
    </source>
</evidence>
<protein>
    <submittedName>
        <fullName evidence="7">Cobalt ABC transporter ATP-binding protein</fullName>
    </submittedName>
</protein>
<dbReference type="GO" id="GO:0005524">
    <property type="term" value="F:ATP binding"/>
    <property type="evidence" value="ECO:0007669"/>
    <property type="project" value="UniProtKB-KW"/>
</dbReference>